<evidence type="ECO:0000259" key="5">
    <source>
        <dbReference type="PROSITE" id="PS51007"/>
    </source>
</evidence>
<evidence type="ECO:0000313" key="6">
    <source>
        <dbReference type="EMBL" id="SPH17776.1"/>
    </source>
</evidence>
<dbReference type="GO" id="GO:0020037">
    <property type="term" value="F:heme binding"/>
    <property type="evidence" value="ECO:0007669"/>
    <property type="project" value="InterPro"/>
</dbReference>
<organism evidence="6 7">
    <name type="scientific">Albidovulum aquaemixtae</name>
    <dbReference type="NCBI Taxonomy" id="1542388"/>
    <lineage>
        <taxon>Bacteria</taxon>
        <taxon>Pseudomonadati</taxon>
        <taxon>Pseudomonadota</taxon>
        <taxon>Alphaproteobacteria</taxon>
        <taxon>Rhodobacterales</taxon>
        <taxon>Paracoccaceae</taxon>
        <taxon>Albidovulum</taxon>
    </lineage>
</organism>
<dbReference type="Pfam" id="PF00034">
    <property type="entry name" value="Cytochrom_C"/>
    <property type="match status" value="1"/>
</dbReference>
<evidence type="ECO:0000313" key="7">
    <source>
        <dbReference type="Proteomes" id="UP000244924"/>
    </source>
</evidence>
<dbReference type="RefSeq" id="WP_108852180.1">
    <property type="nucleotide sequence ID" value="NZ_OMOQ01000001.1"/>
</dbReference>
<dbReference type="EMBL" id="OMOQ01000001">
    <property type="protein sequence ID" value="SPH17776.1"/>
    <property type="molecule type" value="Genomic_DNA"/>
</dbReference>
<evidence type="ECO:0000256" key="3">
    <source>
        <dbReference type="ARBA" id="ARBA00023004"/>
    </source>
</evidence>
<protein>
    <submittedName>
        <fullName evidence="6">Fructose dehydrogenase cytochrome subunit</fullName>
    </submittedName>
</protein>
<name>A0A2R8B582_9RHOB</name>
<dbReference type="InterPro" id="IPR036909">
    <property type="entry name" value="Cyt_c-like_dom_sf"/>
</dbReference>
<dbReference type="SUPFAM" id="SSF46626">
    <property type="entry name" value="Cytochrome c"/>
    <property type="match status" value="2"/>
</dbReference>
<dbReference type="PANTHER" id="PTHR35008:SF8">
    <property type="entry name" value="ALCOHOL DEHYDROGENASE CYTOCHROME C SUBUNIT"/>
    <property type="match status" value="1"/>
</dbReference>
<dbReference type="OrthoDB" id="9811281at2"/>
<dbReference type="GO" id="GO:0046872">
    <property type="term" value="F:metal ion binding"/>
    <property type="evidence" value="ECO:0007669"/>
    <property type="project" value="UniProtKB-KW"/>
</dbReference>
<evidence type="ECO:0000256" key="4">
    <source>
        <dbReference type="PROSITE-ProRule" id="PRU00433"/>
    </source>
</evidence>
<dbReference type="InterPro" id="IPR051459">
    <property type="entry name" value="Cytochrome_c-type_DH"/>
</dbReference>
<keyword evidence="7" id="KW-1185">Reference proteome</keyword>
<keyword evidence="2 4" id="KW-0479">Metal-binding</keyword>
<reference evidence="6 7" key="1">
    <citation type="submission" date="2018-03" db="EMBL/GenBank/DDBJ databases">
        <authorList>
            <person name="Keele B.F."/>
        </authorList>
    </citation>
    <scope>NUCLEOTIDE SEQUENCE [LARGE SCALE GENOMIC DNA]</scope>
    <source>
        <strain evidence="6 7">CECT 8626</strain>
    </source>
</reference>
<gene>
    <name evidence="6" type="primary">fdhC</name>
    <name evidence="6" type="ORF">DEA8626_01303</name>
</gene>
<dbReference type="PROSITE" id="PS51007">
    <property type="entry name" value="CYTC"/>
    <property type="match status" value="1"/>
</dbReference>
<dbReference type="GO" id="GO:0009055">
    <property type="term" value="F:electron transfer activity"/>
    <property type="evidence" value="ECO:0007669"/>
    <property type="project" value="InterPro"/>
</dbReference>
<accession>A0A2R8B582</accession>
<dbReference type="PANTHER" id="PTHR35008">
    <property type="entry name" value="BLL4482 PROTEIN-RELATED"/>
    <property type="match status" value="1"/>
</dbReference>
<dbReference type="Proteomes" id="UP000244924">
    <property type="component" value="Unassembled WGS sequence"/>
</dbReference>
<evidence type="ECO:0000256" key="2">
    <source>
        <dbReference type="ARBA" id="ARBA00022723"/>
    </source>
</evidence>
<keyword evidence="1 4" id="KW-0349">Heme</keyword>
<keyword evidence="3 4" id="KW-0408">Iron</keyword>
<dbReference type="Gene3D" id="1.10.760.10">
    <property type="entry name" value="Cytochrome c-like domain"/>
    <property type="match status" value="1"/>
</dbReference>
<proteinExistence type="predicted"/>
<evidence type="ECO:0000256" key="1">
    <source>
        <dbReference type="ARBA" id="ARBA00022617"/>
    </source>
</evidence>
<feature type="domain" description="Cytochrome c" evidence="5">
    <location>
        <begin position="38"/>
        <end position="294"/>
    </location>
</feature>
<sequence length="297" mass="31335">MRRLLVTLLVLAAVAAAIGLYLIRPDPLPDDALAGLVGDAARGERMFWAAGCSSCHAAAEAKDDAKLVLTGGQRFPSPFGTFVAPNISNDPDHGIGGWSDLDLANAMLRGVSPHGTHYYPVFPYVSYAGAELQDVVDLRAFLATLPADPTPSASHEVGFPFSIRLGLGGWKLLFGGDGSPVVTGDLTEEETRGRYLAEVLGHCGECHTPRNALGAMERGRWLAGGPVPAGKGSFPNITPAKLDWSEADIVEYLTSGFTPDYDSAGGHMALVVQNTAKLPQEDRAAIAAYLKKVPPAE</sequence>
<dbReference type="AlphaFoldDB" id="A0A2R8B582"/>
<dbReference type="InterPro" id="IPR009056">
    <property type="entry name" value="Cyt_c-like_dom"/>
</dbReference>